<feature type="domain" description="B box-type" evidence="9">
    <location>
        <begin position="121"/>
        <end position="169"/>
    </location>
</feature>
<dbReference type="OMA" id="SEAFCAN"/>
<evidence type="ECO:0000256" key="1">
    <source>
        <dbReference type="ARBA" id="ARBA00022723"/>
    </source>
</evidence>
<dbReference type="AlphaFoldDB" id="A0A1X7V3L0"/>
<evidence type="ECO:0000313" key="11">
    <source>
        <dbReference type="Proteomes" id="UP000007879"/>
    </source>
</evidence>
<evidence type="ECO:0000256" key="6">
    <source>
        <dbReference type="PROSITE-ProRule" id="PRU00087"/>
    </source>
</evidence>
<sequence length="781" mass="86186">MAYVGLLSKTPSDQRHLRPSSYGYNSSLPPHPPPPPSLCPLCFLPFNQAITAACPNCFYRPPSLLSPPSHQHHLQSSKRSNSSLSSSGSSSSSITSPSELPSDSFMMSSMMGVVDDILREETSPICRHCSQAEPPLLFCLDCKEHLCLYCTPHHQKDHHIVKTHPSFPYKEMSPISPPPSKSLTPSDTCLQHLGEPLLYFCRPCLATICYKCIDEDHKSHQYAPIAQSFQKMQPSMDELALAVPQQLSALKQSSQNFERARADILRKKNEMSSSIHQIFHQLHEAIRKRELEILARIETITTTRLGSLDKEKDKISLDIRSLSELSSQMKEAKEKEQLAALVMTHCKLGKELERIASNPKQHTIEDESLLAMQNQSSIQTAINDFCKLTTAPYPPLCSASGEGLLHPRVNKPVTVTVFTKDRLGEPCTEGGETLVASLSQKTGGGVTVRDNKDGTYLLSFKPQSCGDQYLSITIRGHHIQGSPFQLLVDGRREYNHFVVSVVFGSEGSKPGELCRPWGICADHKGNIIIGDRSNHRIQVFDSKGAFSHAFGSEGSHPGQFNRPAGVAVTKEGDIVVADKDNHRIQKFQLNGKLMHHFGSRGSNDGQMIYPYDVAVHQTDGRIVVTDTGNHRILMFTSDGSLLGKFGYKGYLCGHFDSPRGIVMTNEGHIAVSDFNVHHLLVIEPNGTQARILGSHGSGNAQFTRPQGIAIDHRDNFVVVDTKNNRIVIMSPCGQYLTKFGSGGRARGQFDRPTSVTVLPDGRIAVLDFGNSRVQIFQEVSP</sequence>
<evidence type="ECO:0000256" key="4">
    <source>
        <dbReference type="ARBA" id="ARBA00022833"/>
    </source>
</evidence>
<dbReference type="InterPro" id="IPR017868">
    <property type="entry name" value="Filamin/ABP280_repeat-like"/>
</dbReference>
<feature type="repeat" description="Filamin" evidence="6">
    <location>
        <begin position="389"/>
        <end position="488"/>
    </location>
</feature>
<dbReference type="CDD" id="cd14954">
    <property type="entry name" value="NHL_TRIM71_like"/>
    <property type="match status" value="1"/>
</dbReference>
<dbReference type="InterPro" id="IPR001258">
    <property type="entry name" value="NHL_repeat"/>
</dbReference>
<dbReference type="Proteomes" id="UP000007879">
    <property type="component" value="Unassembled WGS sequence"/>
</dbReference>
<keyword evidence="4" id="KW-0862">Zinc</keyword>
<evidence type="ECO:0000256" key="5">
    <source>
        <dbReference type="PROSITE-ProRule" id="PRU00024"/>
    </source>
</evidence>
<dbReference type="FunCoup" id="A0A1X7V3L0">
    <property type="interactions" value="53"/>
</dbReference>
<dbReference type="Pfam" id="PF00643">
    <property type="entry name" value="zf-B_box"/>
    <property type="match status" value="1"/>
</dbReference>
<keyword evidence="3 5" id="KW-0863">Zinc-finger</keyword>
<dbReference type="FunFam" id="2.120.10.30:FF:000037">
    <property type="entry name" value="Uncharacterized protein, isoform E"/>
    <property type="match status" value="1"/>
</dbReference>
<dbReference type="PANTHER" id="PTHR24104:SF48">
    <property type="entry name" value="PROTEIN WECH"/>
    <property type="match status" value="1"/>
</dbReference>
<dbReference type="InterPro" id="IPR050952">
    <property type="entry name" value="TRIM-NHL_E3_ligases"/>
</dbReference>
<evidence type="ECO:0000256" key="8">
    <source>
        <dbReference type="SAM" id="MobiDB-lite"/>
    </source>
</evidence>
<evidence type="ECO:0000256" key="7">
    <source>
        <dbReference type="PROSITE-ProRule" id="PRU00504"/>
    </source>
</evidence>
<dbReference type="InterPro" id="IPR013783">
    <property type="entry name" value="Ig-like_fold"/>
</dbReference>
<dbReference type="GO" id="GO:0043161">
    <property type="term" value="P:proteasome-mediated ubiquitin-dependent protein catabolic process"/>
    <property type="evidence" value="ECO:0007669"/>
    <property type="project" value="TreeGrafter"/>
</dbReference>
<dbReference type="PANTHER" id="PTHR24104">
    <property type="entry name" value="E3 UBIQUITIN-PROTEIN LIGASE NHLRC1-RELATED"/>
    <property type="match status" value="1"/>
</dbReference>
<dbReference type="Pfam" id="PF01436">
    <property type="entry name" value="NHL"/>
    <property type="match status" value="6"/>
</dbReference>
<evidence type="ECO:0000259" key="9">
    <source>
        <dbReference type="PROSITE" id="PS50119"/>
    </source>
</evidence>
<accession>A0A1X7V3L0</accession>
<keyword evidence="1" id="KW-0479">Metal-binding</keyword>
<dbReference type="GO" id="GO:0008270">
    <property type="term" value="F:zinc ion binding"/>
    <property type="evidence" value="ECO:0007669"/>
    <property type="project" value="UniProtKB-KW"/>
</dbReference>
<dbReference type="InterPro" id="IPR001298">
    <property type="entry name" value="Filamin/ABP280_rpt"/>
</dbReference>
<dbReference type="InParanoid" id="A0A1X7V3L0"/>
<organism evidence="10">
    <name type="scientific">Amphimedon queenslandica</name>
    <name type="common">Sponge</name>
    <dbReference type="NCBI Taxonomy" id="400682"/>
    <lineage>
        <taxon>Eukaryota</taxon>
        <taxon>Metazoa</taxon>
        <taxon>Porifera</taxon>
        <taxon>Demospongiae</taxon>
        <taxon>Heteroscleromorpha</taxon>
        <taxon>Haplosclerida</taxon>
        <taxon>Niphatidae</taxon>
        <taxon>Amphimedon</taxon>
    </lineage>
</organism>
<keyword evidence="2" id="KW-0677">Repeat</keyword>
<dbReference type="SUPFAM" id="SSF57845">
    <property type="entry name" value="B-box zinc-binding domain"/>
    <property type="match status" value="1"/>
</dbReference>
<dbReference type="PROSITE" id="PS50119">
    <property type="entry name" value="ZF_BBOX"/>
    <property type="match status" value="2"/>
</dbReference>
<reference evidence="10" key="2">
    <citation type="submission" date="2017-05" db="UniProtKB">
        <authorList>
            <consortium name="EnsemblMetazoa"/>
        </authorList>
    </citation>
    <scope>IDENTIFICATION</scope>
</reference>
<dbReference type="SUPFAM" id="SSF101898">
    <property type="entry name" value="NHL repeat"/>
    <property type="match status" value="1"/>
</dbReference>
<dbReference type="eggNOG" id="KOG2177">
    <property type="taxonomic scope" value="Eukaryota"/>
</dbReference>
<dbReference type="OrthoDB" id="342730at2759"/>
<feature type="repeat" description="NHL" evidence="7">
    <location>
        <begin position="736"/>
        <end position="779"/>
    </location>
</feature>
<feature type="region of interest" description="Disordered" evidence="8">
    <location>
        <begin position="1"/>
        <end position="29"/>
    </location>
</feature>
<dbReference type="Gene3D" id="3.30.160.60">
    <property type="entry name" value="Classic Zinc Finger"/>
    <property type="match status" value="1"/>
</dbReference>
<name>A0A1X7V3L0_AMPQE</name>
<dbReference type="GO" id="GO:0061630">
    <property type="term" value="F:ubiquitin protein ligase activity"/>
    <property type="evidence" value="ECO:0007669"/>
    <property type="project" value="TreeGrafter"/>
</dbReference>
<dbReference type="GO" id="GO:0000209">
    <property type="term" value="P:protein polyubiquitination"/>
    <property type="evidence" value="ECO:0007669"/>
    <property type="project" value="TreeGrafter"/>
</dbReference>
<dbReference type="SMART" id="SM00336">
    <property type="entry name" value="BBOX"/>
    <property type="match status" value="2"/>
</dbReference>
<gene>
    <name evidence="10" type="primary">100637542</name>
</gene>
<dbReference type="InterPro" id="IPR014756">
    <property type="entry name" value="Ig_E-set"/>
</dbReference>
<feature type="repeat" description="NHL" evidence="7">
    <location>
        <begin position="597"/>
        <end position="638"/>
    </location>
</feature>
<evidence type="ECO:0000256" key="2">
    <source>
        <dbReference type="ARBA" id="ARBA00022737"/>
    </source>
</evidence>
<feature type="domain" description="B box-type" evidence="9">
    <location>
        <begin position="184"/>
        <end position="225"/>
    </location>
</feature>
<feature type="repeat" description="NHL" evidence="7">
    <location>
        <begin position="642"/>
        <end position="685"/>
    </location>
</feature>
<feature type="repeat" description="NHL" evidence="7">
    <location>
        <begin position="547"/>
        <end position="590"/>
    </location>
</feature>
<dbReference type="Gene3D" id="2.60.40.10">
    <property type="entry name" value="Immunoglobulins"/>
    <property type="match status" value="1"/>
</dbReference>
<dbReference type="Pfam" id="PF00630">
    <property type="entry name" value="Filamin"/>
    <property type="match status" value="1"/>
</dbReference>
<dbReference type="EnsemblMetazoa" id="Aqu2.1.34845_001">
    <property type="protein sequence ID" value="Aqu2.1.34845_001"/>
    <property type="gene ID" value="Aqu2.1.34845"/>
</dbReference>
<dbReference type="InterPro" id="IPR011042">
    <property type="entry name" value="6-blade_b-propeller_TolB-like"/>
</dbReference>
<proteinExistence type="predicted"/>
<keyword evidence="11" id="KW-1185">Reference proteome</keyword>
<evidence type="ECO:0000313" key="10">
    <source>
        <dbReference type="EnsemblMetazoa" id="Aqu2.1.34845_001"/>
    </source>
</evidence>
<dbReference type="Gene3D" id="2.120.10.30">
    <property type="entry name" value="TolB, C-terminal domain"/>
    <property type="match status" value="3"/>
</dbReference>
<reference evidence="11" key="1">
    <citation type="journal article" date="2010" name="Nature">
        <title>The Amphimedon queenslandica genome and the evolution of animal complexity.</title>
        <authorList>
            <person name="Srivastava M."/>
            <person name="Simakov O."/>
            <person name="Chapman J."/>
            <person name="Fahey B."/>
            <person name="Gauthier M.E."/>
            <person name="Mitros T."/>
            <person name="Richards G.S."/>
            <person name="Conaco C."/>
            <person name="Dacre M."/>
            <person name="Hellsten U."/>
            <person name="Larroux C."/>
            <person name="Putnam N.H."/>
            <person name="Stanke M."/>
            <person name="Adamska M."/>
            <person name="Darling A."/>
            <person name="Degnan S.M."/>
            <person name="Oakley T.H."/>
            <person name="Plachetzki D.C."/>
            <person name="Zhai Y."/>
            <person name="Adamski M."/>
            <person name="Calcino A."/>
            <person name="Cummins S.F."/>
            <person name="Goodstein D.M."/>
            <person name="Harris C."/>
            <person name="Jackson D.J."/>
            <person name="Leys S.P."/>
            <person name="Shu S."/>
            <person name="Woodcroft B.J."/>
            <person name="Vervoort M."/>
            <person name="Kosik K.S."/>
            <person name="Manning G."/>
            <person name="Degnan B.M."/>
            <person name="Rokhsar D.S."/>
        </authorList>
    </citation>
    <scope>NUCLEOTIDE SEQUENCE [LARGE SCALE GENOMIC DNA]</scope>
</reference>
<dbReference type="EnsemblMetazoa" id="XM_003385667.3">
    <property type="protein sequence ID" value="XP_003385715.2"/>
    <property type="gene ID" value="LOC100637542"/>
</dbReference>
<dbReference type="KEGG" id="aqu:100637542"/>
<feature type="repeat" description="NHL" evidence="7">
    <location>
        <begin position="502"/>
        <end position="543"/>
    </location>
</feature>
<dbReference type="SMART" id="SM00557">
    <property type="entry name" value="IG_FLMN"/>
    <property type="match status" value="1"/>
</dbReference>
<dbReference type="CDD" id="cd19756">
    <property type="entry name" value="Bbox2"/>
    <property type="match status" value="1"/>
</dbReference>
<evidence type="ECO:0000256" key="3">
    <source>
        <dbReference type="ARBA" id="ARBA00022771"/>
    </source>
</evidence>
<dbReference type="SUPFAM" id="SSF81296">
    <property type="entry name" value="E set domains"/>
    <property type="match status" value="1"/>
</dbReference>
<dbReference type="PROSITE" id="PS50194">
    <property type="entry name" value="FILAMIN_REPEAT"/>
    <property type="match status" value="1"/>
</dbReference>
<protein>
    <recommendedName>
        <fullName evidence="9">B box-type domain-containing protein</fullName>
    </recommendedName>
</protein>
<feature type="region of interest" description="Disordered" evidence="8">
    <location>
        <begin position="68"/>
        <end position="105"/>
    </location>
</feature>
<dbReference type="InterPro" id="IPR000315">
    <property type="entry name" value="Znf_B-box"/>
</dbReference>
<dbReference type="PROSITE" id="PS51125">
    <property type="entry name" value="NHL"/>
    <property type="match status" value="6"/>
</dbReference>
<feature type="repeat" description="NHL" evidence="7">
    <location>
        <begin position="689"/>
        <end position="732"/>
    </location>
</feature>
<feature type="compositionally biased region" description="Low complexity" evidence="8">
    <location>
        <begin position="77"/>
        <end position="104"/>
    </location>
</feature>